<evidence type="ECO:0000313" key="8">
    <source>
        <dbReference type="WBParaSite" id="TREG1_125310.1"/>
    </source>
</evidence>
<dbReference type="WBParaSite" id="TREG1_125310.1">
    <property type="protein sequence ID" value="TREG1_125310.1"/>
    <property type="gene ID" value="TREG1_125310"/>
</dbReference>
<dbReference type="Gene3D" id="4.10.280.10">
    <property type="entry name" value="Helix-loop-helix DNA-binding domain"/>
    <property type="match status" value="1"/>
</dbReference>
<feature type="region of interest" description="Disordered" evidence="5">
    <location>
        <begin position="489"/>
        <end position="518"/>
    </location>
</feature>
<protein>
    <recommendedName>
        <fullName evidence="6">BHLH domain-containing protein</fullName>
    </recommendedName>
</protein>
<feature type="region of interest" description="Disordered" evidence="5">
    <location>
        <begin position="1"/>
        <end position="64"/>
    </location>
</feature>
<accession>A0AA85J5D1</accession>
<keyword evidence="7" id="KW-1185">Reference proteome</keyword>
<feature type="compositionally biased region" description="Low complexity" evidence="5">
    <location>
        <begin position="492"/>
        <end position="507"/>
    </location>
</feature>
<reference evidence="8" key="2">
    <citation type="submission" date="2023-11" db="UniProtKB">
        <authorList>
            <consortium name="WormBaseParasite"/>
        </authorList>
    </citation>
    <scope>IDENTIFICATION</scope>
</reference>
<evidence type="ECO:0000256" key="2">
    <source>
        <dbReference type="ARBA" id="ARBA00023015"/>
    </source>
</evidence>
<feature type="compositionally biased region" description="Low complexity" evidence="5">
    <location>
        <begin position="13"/>
        <end position="26"/>
    </location>
</feature>
<dbReference type="Pfam" id="PF00010">
    <property type="entry name" value="HLH"/>
    <property type="match status" value="1"/>
</dbReference>
<dbReference type="SMART" id="SM00353">
    <property type="entry name" value="HLH"/>
    <property type="match status" value="1"/>
</dbReference>
<proteinExistence type="predicted"/>
<name>A0AA85J5D1_TRIRE</name>
<feature type="compositionally biased region" description="Polar residues" evidence="5">
    <location>
        <begin position="1"/>
        <end position="12"/>
    </location>
</feature>
<evidence type="ECO:0000259" key="6">
    <source>
        <dbReference type="PROSITE" id="PS50888"/>
    </source>
</evidence>
<dbReference type="PANTHER" id="PTHR10985">
    <property type="entry name" value="BASIC HELIX-LOOP-HELIX TRANSCRIPTION FACTOR, HES-RELATED"/>
    <property type="match status" value="1"/>
</dbReference>
<dbReference type="InterPro" id="IPR011598">
    <property type="entry name" value="bHLH_dom"/>
</dbReference>
<evidence type="ECO:0000256" key="4">
    <source>
        <dbReference type="ARBA" id="ARBA00023242"/>
    </source>
</evidence>
<dbReference type="GO" id="GO:0005634">
    <property type="term" value="C:nucleus"/>
    <property type="evidence" value="ECO:0007669"/>
    <property type="project" value="UniProtKB-SubCell"/>
</dbReference>
<organism evidence="7 8">
    <name type="scientific">Trichobilharzia regenti</name>
    <name type="common">Nasal bird schistosome</name>
    <dbReference type="NCBI Taxonomy" id="157069"/>
    <lineage>
        <taxon>Eukaryota</taxon>
        <taxon>Metazoa</taxon>
        <taxon>Spiralia</taxon>
        <taxon>Lophotrochozoa</taxon>
        <taxon>Platyhelminthes</taxon>
        <taxon>Trematoda</taxon>
        <taxon>Digenea</taxon>
        <taxon>Strigeidida</taxon>
        <taxon>Schistosomatoidea</taxon>
        <taxon>Schistosomatidae</taxon>
        <taxon>Trichobilharzia</taxon>
    </lineage>
</organism>
<dbReference type="GO" id="GO:0046983">
    <property type="term" value="F:protein dimerization activity"/>
    <property type="evidence" value="ECO:0007669"/>
    <property type="project" value="InterPro"/>
</dbReference>
<keyword evidence="2" id="KW-0805">Transcription regulation</keyword>
<dbReference type="AlphaFoldDB" id="A0AA85J5D1"/>
<evidence type="ECO:0000256" key="3">
    <source>
        <dbReference type="ARBA" id="ARBA00023163"/>
    </source>
</evidence>
<dbReference type="Proteomes" id="UP000050795">
    <property type="component" value="Unassembled WGS sequence"/>
</dbReference>
<dbReference type="InterPro" id="IPR050370">
    <property type="entry name" value="HES_HEY"/>
</dbReference>
<sequence length="518" mass="58728">MSHITTTYSPNTSESDLNELSFSFFDSNEDEEGEEEAEQLEEGGEEINSNEEMGMSKEKQSTSGVNNNSLQVLVNNKQPTNIPSSGSLFTSSVSLLSSASNPPAQCIGDPKSWSTISSQMNTEQFDKKKKCVNSAKIDRRMAKQMTERKRRDRINALLNNLRTLILKLLHKNPRHHRKLEKADILELVVSFLKKELNQTRGKMSSSVNPTTIISSQQPNSLPILLKPTKYPAKLESCSSSLIHPQSSSLNHSELFPLLNQPNNYHFVKNNNHNVASKISYPLNDSIIQQYPHLYTSMYPYDNLPCREPCQSLAASHYSTPLTTYQPVMLISPTEDVDDINKENRVSMMNKNHNYFTNTNYTPSCCYSNDTLDQCSIIRQPMNTLNNNNNDYYHYANNQAYSSQVQLKQSPESMMRMMMTKLYPDILNNHHLPGEQIAIQGENCYKCCYLSSTLPDDGQSSQNFIRNNENYNYNCNCNCSNPVVTLNNRRMHSSSSSSSTSSSGESTTNHLTTLWRPYV</sequence>
<dbReference type="SUPFAM" id="SSF47459">
    <property type="entry name" value="HLH, helix-loop-helix DNA-binding domain"/>
    <property type="match status" value="1"/>
</dbReference>
<keyword evidence="4" id="KW-0539">Nucleus</keyword>
<feature type="domain" description="BHLH" evidence="6">
    <location>
        <begin position="138"/>
        <end position="195"/>
    </location>
</feature>
<dbReference type="PROSITE" id="PS50888">
    <property type="entry name" value="BHLH"/>
    <property type="match status" value="1"/>
</dbReference>
<dbReference type="InterPro" id="IPR036638">
    <property type="entry name" value="HLH_DNA-bd_sf"/>
</dbReference>
<dbReference type="CDD" id="cd11410">
    <property type="entry name" value="bHLH_O_HES"/>
    <property type="match status" value="1"/>
</dbReference>
<evidence type="ECO:0000256" key="1">
    <source>
        <dbReference type="ARBA" id="ARBA00004123"/>
    </source>
</evidence>
<feature type="compositionally biased region" description="Acidic residues" evidence="5">
    <location>
        <begin position="27"/>
        <end position="49"/>
    </location>
</feature>
<keyword evidence="3" id="KW-0804">Transcription</keyword>
<evidence type="ECO:0000256" key="5">
    <source>
        <dbReference type="SAM" id="MobiDB-lite"/>
    </source>
</evidence>
<evidence type="ECO:0000313" key="7">
    <source>
        <dbReference type="Proteomes" id="UP000050795"/>
    </source>
</evidence>
<reference evidence="7" key="1">
    <citation type="submission" date="2022-06" db="EMBL/GenBank/DDBJ databases">
        <authorList>
            <person name="Berger JAMES D."/>
            <person name="Berger JAMES D."/>
        </authorList>
    </citation>
    <scope>NUCLEOTIDE SEQUENCE [LARGE SCALE GENOMIC DNA]</scope>
</reference>
<comment type="subcellular location">
    <subcellularLocation>
        <location evidence="1">Nucleus</location>
    </subcellularLocation>
</comment>